<dbReference type="AlphaFoldDB" id="A0A4Y7R8A1"/>
<dbReference type="PROSITE" id="PS50910">
    <property type="entry name" value="HEPN"/>
    <property type="match status" value="1"/>
</dbReference>
<dbReference type="SUPFAM" id="SSF81593">
    <property type="entry name" value="Nucleotidyltransferase substrate binding subunit/domain"/>
    <property type="match status" value="1"/>
</dbReference>
<dbReference type="Pfam" id="PF05168">
    <property type="entry name" value="HEPN"/>
    <property type="match status" value="1"/>
</dbReference>
<sequence>MLKPQTLNWIETADDDHEVAGHLFNKKKYLYSLFFCQQAIEKAVKAVYYDKSTRHHPGNMI</sequence>
<comment type="caution">
    <text evidence="2">The sequence shown here is derived from an EMBL/GenBank/DDBJ whole genome shotgun (WGS) entry which is preliminary data.</text>
</comment>
<protein>
    <submittedName>
        <fullName evidence="2">HEPN domain protein</fullName>
    </submittedName>
</protein>
<evidence type="ECO:0000313" key="2">
    <source>
        <dbReference type="EMBL" id="TEB05198.1"/>
    </source>
</evidence>
<evidence type="ECO:0000313" key="3">
    <source>
        <dbReference type="Proteomes" id="UP000298324"/>
    </source>
</evidence>
<gene>
    <name evidence="2" type="ORF">Psch_02239</name>
</gene>
<dbReference type="InterPro" id="IPR007842">
    <property type="entry name" value="HEPN_dom"/>
</dbReference>
<dbReference type="Gene3D" id="1.20.120.330">
    <property type="entry name" value="Nucleotidyltransferases domain 2"/>
    <property type="match status" value="1"/>
</dbReference>
<proteinExistence type="predicted"/>
<evidence type="ECO:0000259" key="1">
    <source>
        <dbReference type="PROSITE" id="PS50910"/>
    </source>
</evidence>
<dbReference type="Proteomes" id="UP000298324">
    <property type="component" value="Unassembled WGS sequence"/>
</dbReference>
<dbReference type="EMBL" id="QFGA01000002">
    <property type="protein sequence ID" value="TEB05198.1"/>
    <property type="molecule type" value="Genomic_DNA"/>
</dbReference>
<name>A0A4Y7R8A1_9FIRM</name>
<organism evidence="2 3">
    <name type="scientific">Pelotomaculum schinkii</name>
    <dbReference type="NCBI Taxonomy" id="78350"/>
    <lineage>
        <taxon>Bacteria</taxon>
        <taxon>Bacillati</taxon>
        <taxon>Bacillota</taxon>
        <taxon>Clostridia</taxon>
        <taxon>Eubacteriales</taxon>
        <taxon>Desulfotomaculaceae</taxon>
        <taxon>Pelotomaculum</taxon>
    </lineage>
</organism>
<feature type="domain" description="HEPN" evidence="1">
    <location>
        <begin position="10"/>
        <end position="61"/>
    </location>
</feature>
<reference evidence="2 3" key="1">
    <citation type="journal article" date="2018" name="Environ. Microbiol.">
        <title>Novel energy conservation strategies and behaviour of Pelotomaculum schinkii driving syntrophic propionate catabolism.</title>
        <authorList>
            <person name="Hidalgo-Ahumada C.A.P."/>
            <person name="Nobu M.K."/>
            <person name="Narihiro T."/>
            <person name="Tamaki H."/>
            <person name="Liu W.T."/>
            <person name="Kamagata Y."/>
            <person name="Stams A.J.M."/>
            <person name="Imachi H."/>
            <person name="Sousa D.Z."/>
        </authorList>
    </citation>
    <scope>NUCLEOTIDE SEQUENCE [LARGE SCALE GENOMIC DNA]</scope>
    <source>
        <strain evidence="2 3">HH</strain>
    </source>
</reference>
<keyword evidence="3" id="KW-1185">Reference proteome</keyword>
<accession>A0A4Y7R8A1</accession>